<feature type="non-terminal residue" evidence="1">
    <location>
        <position position="1"/>
    </location>
</feature>
<sequence length="43" mass="4701">LFPVSLVKSKTTLPHNTHTASPRALADSLMQLARQISRLESGQ</sequence>
<accession>A0A2W6PUX5</accession>
<evidence type="ECO:0000313" key="2">
    <source>
        <dbReference type="Proteomes" id="UP000249482"/>
    </source>
</evidence>
<reference evidence="1 2" key="1">
    <citation type="submission" date="2018-06" db="EMBL/GenBank/DDBJ databases">
        <title>Draft genome sequence of mcr-1-harboring Escherichia coli isolated from wound infection of a hospitalized patient, in Bolivia.</title>
        <authorList>
            <person name="Munoz M.E."/>
            <person name="Moura Q."/>
            <person name="Ventura P.R.M."/>
            <person name="Bustos L.R."/>
            <person name="Ovando B.G."/>
            <person name="Terrazas D.I.V."/>
            <person name="Yarhui N.B."/>
            <person name="Cerdeira L."/>
            <person name="Lincopan N."/>
        </authorList>
    </citation>
    <scope>NUCLEOTIDE SEQUENCE [LARGE SCALE GENOMIC DNA]</scope>
    <source>
        <strain evidence="1 2">EcMLT</strain>
    </source>
</reference>
<comment type="caution">
    <text evidence="1">The sequence shown here is derived from an EMBL/GenBank/DDBJ whole genome shotgun (WGS) entry which is preliminary data.</text>
</comment>
<proteinExistence type="predicted"/>
<protein>
    <submittedName>
        <fullName evidence="1">Lac repressor</fullName>
    </submittedName>
</protein>
<organism evidence="1 2">
    <name type="scientific">Escherichia coli</name>
    <dbReference type="NCBI Taxonomy" id="562"/>
    <lineage>
        <taxon>Bacteria</taxon>
        <taxon>Pseudomonadati</taxon>
        <taxon>Pseudomonadota</taxon>
        <taxon>Gammaproteobacteria</taxon>
        <taxon>Enterobacterales</taxon>
        <taxon>Enterobacteriaceae</taxon>
        <taxon>Escherichia</taxon>
    </lineage>
</organism>
<gene>
    <name evidence="1" type="primary">lacI</name>
    <name evidence="1" type="ORF">DNQ45_25350</name>
</gene>
<dbReference type="EMBL" id="QKWZ01000851">
    <property type="protein sequence ID" value="PZT63410.1"/>
    <property type="molecule type" value="Genomic_DNA"/>
</dbReference>
<evidence type="ECO:0000313" key="1">
    <source>
        <dbReference type="EMBL" id="PZT63410.1"/>
    </source>
</evidence>
<dbReference type="AlphaFoldDB" id="A0A2W6PUX5"/>
<dbReference type="Proteomes" id="UP000249482">
    <property type="component" value="Unassembled WGS sequence"/>
</dbReference>
<name>A0A2W6PUX5_ECOLX</name>